<dbReference type="Proteomes" id="UP000310249">
    <property type="component" value="Unassembled WGS sequence"/>
</dbReference>
<feature type="signal peptide" evidence="1">
    <location>
        <begin position="1"/>
        <end position="31"/>
    </location>
</feature>
<protein>
    <recommendedName>
        <fullName evidence="4">MBL fold metallo-hydrolase</fullName>
    </recommendedName>
</protein>
<evidence type="ECO:0000256" key="1">
    <source>
        <dbReference type="SAM" id="SignalP"/>
    </source>
</evidence>
<keyword evidence="1" id="KW-0732">Signal</keyword>
<dbReference type="SUPFAM" id="SSF56281">
    <property type="entry name" value="Metallo-hydrolase/oxidoreductase"/>
    <property type="match status" value="1"/>
</dbReference>
<dbReference type="AlphaFoldDB" id="A0A5S3WM02"/>
<reference evidence="3" key="2">
    <citation type="submission" date="2019-06" db="EMBL/GenBank/DDBJ databases">
        <title>Co-occurence of chitin degradation, pigmentation and bioactivity in marine Pseudoalteromonas.</title>
        <authorList>
            <person name="Sonnenschein E.C."/>
            <person name="Bech P.K."/>
        </authorList>
    </citation>
    <scope>NUCLEOTIDE SEQUENCE [LARGE SCALE GENOMIC DNA]</scope>
    <source>
        <strain evidence="3">S2676</strain>
    </source>
</reference>
<name>A0A5S3WM02_9GAMM</name>
<dbReference type="Gene3D" id="3.60.15.10">
    <property type="entry name" value="Ribonuclease Z/Hydroxyacylglutathione hydrolase-like"/>
    <property type="match status" value="1"/>
</dbReference>
<dbReference type="EMBL" id="PNCI01000020">
    <property type="protein sequence ID" value="TMP28849.1"/>
    <property type="molecule type" value="Genomic_DNA"/>
</dbReference>
<dbReference type="RefSeq" id="WP_138553119.1">
    <property type="nucleotide sequence ID" value="NZ_PNCH01000057.1"/>
</dbReference>
<comment type="caution">
    <text evidence="2">The sequence shown here is derived from an EMBL/GenBank/DDBJ whole genome shotgun (WGS) entry which is preliminary data.</text>
</comment>
<accession>A0A5S3WM02</accession>
<dbReference type="InterPro" id="IPR036866">
    <property type="entry name" value="RibonucZ/Hydroxyglut_hydro"/>
</dbReference>
<reference evidence="2 3" key="1">
    <citation type="submission" date="2018-01" db="EMBL/GenBank/DDBJ databases">
        <authorList>
            <person name="Paulsen S."/>
            <person name="Gram L.K."/>
        </authorList>
    </citation>
    <scope>NUCLEOTIDE SEQUENCE [LARGE SCALE GENOMIC DNA]</scope>
    <source>
        <strain evidence="2 3">S2676</strain>
    </source>
</reference>
<evidence type="ECO:0000313" key="3">
    <source>
        <dbReference type="Proteomes" id="UP000310249"/>
    </source>
</evidence>
<proteinExistence type="predicted"/>
<organism evidence="2 3">
    <name type="scientific">Pseudoalteromonas rubra</name>
    <dbReference type="NCBI Taxonomy" id="43658"/>
    <lineage>
        <taxon>Bacteria</taxon>
        <taxon>Pseudomonadati</taxon>
        <taxon>Pseudomonadota</taxon>
        <taxon>Gammaproteobacteria</taxon>
        <taxon>Alteromonadales</taxon>
        <taxon>Pseudoalteromonadaceae</taxon>
        <taxon>Pseudoalteromonas</taxon>
    </lineage>
</organism>
<gene>
    <name evidence="2" type="ORF">CWB99_10425</name>
</gene>
<sequence length="486" mass="55842">MFKNFVHTRSAKGLLSCVTVCLALISMNVWAGETETFVGKLKNHYEKTRSITAFSLNYHFLNKQFRSHGYWDYQVPNRVMSVRMVEVDLDKKHFYDNDILYGPGGEILDRVQFQNDTHSYFYEKNGNYLGKRYFNEGLGNFDRFMHYHAFNIDFIVVRPLLDEANVADNITLRRDEKAGTTTLTHKNALDHVVDYEFSNNSLQLLTINNKTRKALYVYDDYQTTRGITFARQVKKYYNGETVPAYISFNDKFEIIEEVDASKLQLPPGYGPEVQAGDGILVAKEIATGLYLVTDSAAWRNSVFKVNGDEITVFGAAGYPELATKTINLIRAQFPEKKIRAIHVTHAQEADIAGLGVFAKQGIEILADDYSIAAIKAYPDFANDIEDFKFTVIKDEQLINGARFYILESMHSKRQSFVHFEREGIIFQADFLHIAYDNTIPKVIPNYTRAFIDFIRDKQLKVNRIVGNYQNNNISLEVMNKTYNSLM</sequence>
<dbReference type="OrthoDB" id="6288101at2"/>
<evidence type="ECO:0000313" key="2">
    <source>
        <dbReference type="EMBL" id="TMP28849.1"/>
    </source>
</evidence>
<feature type="chain" id="PRO_5024322778" description="MBL fold metallo-hydrolase" evidence="1">
    <location>
        <begin position="32"/>
        <end position="486"/>
    </location>
</feature>
<evidence type="ECO:0008006" key="4">
    <source>
        <dbReference type="Google" id="ProtNLM"/>
    </source>
</evidence>